<dbReference type="InterPro" id="IPR004013">
    <property type="entry name" value="PHP_dom"/>
</dbReference>
<proteinExistence type="predicted"/>
<dbReference type="Pfam" id="PF02811">
    <property type="entry name" value="PHP"/>
    <property type="match status" value="1"/>
</dbReference>
<comment type="caution">
    <text evidence="2">The sequence shown here is derived from an EMBL/GenBank/DDBJ whole genome shotgun (WGS) entry which is preliminary data.</text>
</comment>
<protein>
    <recommendedName>
        <fullName evidence="1">Polymerase/histidinol phosphatase N-terminal domain-containing protein</fullName>
    </recommendedName>
</protein>
<dbReference type="InterPro" id="IPR052018">
    <property type="entry name" value="PHP_domain"/>
</dbReference>
<dbReference type="Gene3D" id="3.20.20.140">
    <property type="entry name" value="Metal-dependent hydrolases"/>
    <property type="match status" value="1"/>
</dbReference>
<dbReference type="PANTHER" id="PTHR42924">
    <property type="entry name" value="EXONUCLEASE"/>
    <property type="match status" value="1"/>
</dbReference>
<name>X1K1Z9_9ZZZZ</name>
<dbReference type="GO" id="GO:0004534">
    <property type="term" value="F:5'-3' RNA exonuclease activity"/>
    <property type="evidence" value="ECO:0007669"/>
    <property type="project" value="TreeGrafter"/>
</dbReference>
<dbReference type="SUPFAM" id="SSF89550">
    <property type="entry name" value="PHP domain-like"/>
    <property type="match status" value="1"/>
</dbReference>
<feature type="non-terminal residue" evidence="2">
    <location>
        <position position="172"/>
    </location>
</feature>
<dbReference type="GO" id="GO:0035312">
    <property type="term" value="F:5'-3' DNA exonuclease activity"/>
    <property type="evidence" value="ECO:0007669"/>
    <property type="project" value="TreeGrafter"/>
</dbReference>
<dbReference type="Gene3D" id="1.10.150.650">
    <property type="match status" value="1"/>
</dbReference>
<sequence length="172" mass="18833">MVSRVDLHIHSTASDGRLTPADIIQKAAERGLTFIALADHDTVDGIASAQAAAQAFPGLKVIPCVEISTDIPQGEIHILGYFIDYTDPELGATLDRFKNSRLRRAQGMVAKLDNLGIHIDWQRVQEIAGGSSIGRPHIAQAMLEKGYITSIKQAFTEYLSRDGSAYVEREKM</sequence>
<organism evidence="2">
    <name type="scientific">marine sediment metagenome</name>
    <dbReference type="NCBI Taxonomy" id="412755"/>
    <lineage>
        <taxon>unclassified sequences</taxon>
        <taxon>metagenomes</taxon>
        <taxon>ecological metagenomes</taxon>
    </lineage>
</organism>
<accession>X1K1Z9</accession>
<evidence type="ECO:0000259" key="1">
    <source>
        <dbReference type="SMART" id="SM00481"/>
    </source>
</evidence>
<dbReference type="AlphaFoldDB" id="X1K1Z9"/>
<reference evidence="2" key="1">
    <citation type="journal article" date="2014" name="Front. Microbiol.">
        <title>High frequency of phylogenetically diverse reductive dehalogenase-homologous genes in deep subseafloor sedimentary metagenomes.</title>
        <authorList>
            <person name="Kawai M."/>
            <person name="Futagami T."/>
            <person name="Toyoda A."/>
            <person name="Takaki Y."/>
            <person name="Nishi S."/>
            <person name="Hori S."/>
            <person name="Arai W."/>
            <person name="Tsubouchi T."/>
            <person name="Morono Y."/>
            <person name="Uchiyama I."/>
            <person name="Ito T."/>
            <person name="Fujiyama A."/>
            <person name="Inagaki F."/>
            <person name="Takami H."/>
        </authorList>
    </citation>
    <scope>NUCLEOTIDE SEQUENCE</scope>
    <source>
        <strain evidence="2">Expedition CK06-06</strain>
    </source>
</reference>
<gene>
    <name evidence="2" type="ORF">S06H3_02294</name>
</gene>
<evidence type="ECO:0000313" key="2">
    <source>
        <dbReference type="EMBL" id="GAI01007.1"/>
    </source>
</evidence>
<dbReference type="EMBL" id="BARV01000655">
    <property type="protein sequence ID" value="GAI01007.1"/>
    <property type="molecule type" value="Genomic_DNA"/>
</dbReference>
<dbReference type="InterPro" id="IPR003141">
    <property type="entry name" value="Pol/His_phosphatase_N"/>
</dbReference>
<feature type="domain" description="Polymerase/histidinol phosphatase N-terminal" evidence="1">
    <location>
        <begin position="5"/>
        <end position="71"/>
    </location>
</feature>
<dbReference type="InterPro" id="IPR016195">
    <property type="entry name" value="Pol/histidinol_Pase-like"/>
</dbReference>
<dbReference type="SMART" id="SM00481">
    <property type="entry name" value="POLIIIAc"/>
    <property type="match status" value="1"/>
</dbReference>
<dbReference type="PANTHER" id="PTHR42924:SF3">
    <property type="entry name" value="POLYMERASE_HISTIDINOL PHOSPHATASE N-TERMINAL DOMAIN-CONTAINING PROTEIN"/>
    <property type="match status" value="1"/>
</dbReference>